<evidence type="ECO:0000256" key="1">
    <source>
        <dbReference type="SAM" id="SignalP"/>
    </source>
</evidence>
<dbReference type="OrthoDB" id="117186at2"/>
<proteinExistence type="predicted"/>
<dbReference type="SUPFAM" id="SSF54427">
    <property type="entry name" value="NTF2-like"/>
    <property type="match status" value="1"/>
</dbReference>
<keyword evidence="1" id="KW-0732">Signal</keyword>
<dbReference type="RefSeq" id="WP_084526548.1">
    <property type="nucleotide sequence ID" value="NZ_FQWD01000004.1"/>
</dbReference>
<dbReference type="EMBL" id="FQWD01000004">
    <property type="protein sequence ID" value="SHG74393.1"/>
    <property type="molecule type" value="Genomic_DNA"/>
</dbReference>
<dbReference type="AlphaFoldDB" id="A0A1M5MCE1"/>
<organism evidence="2 3">
    <name type="scientific">Marisediminitalea aggregata</name>
    <dbReference type="NCBI Taxonomy" id="634436"/>
    <lineage>
        <taxon>Bacteria</taxon>
        <taxon>Pseudomonadati</taxon>
        <taxon>Pseudomonadota</taxon>
        <taxon>Gammaproteobacteria</taxon>
        <taxon>Alteromonadales</taxon>
        <taxon>Alteromonadaceae</taxon>
        <taxon>Marisediminitalea</taxon>
    </lineage>
</organism>
<feature type="chain" id="PRO_5013110275" description="Lumazine-binding" evidence="1">
    <location>
        <begin position="21"/>
        <end position="151"/>
    </location>
</feature>
<dbReference type="InterPro" id="IPR032710">
    <property type="entry name" value="NTF2-like_dom_sf"/>
</dbReference>
<dbReference type="Proteomes" id="UP000184520">
    <property type="component" value="Unassembled WGS sequence"/>
</dbReference>
<reference evidence="3" key="1">
    <citation type="submission" date="2016-11" db="EMBL/GenBank/DDBJ databases">
        <authorList>
            <person name="Varghese N."/>
            <person name="Submissions S."/>
        </authorList>
    </citation>
    <scope>NUCLEOTIDE SEQUENCE [LARGE SCALE GENOMIC DNA]</scope>
    <source>
        <strain evidence="3">CGMCC 1.8995</strain>
    </source>
</reference>
<evidence type="ECO:0000313" key="3">
    <source>
        <dbReference type="Proteomes" id="UP000184520"/>
    </source>
</evidence>
<evidence type="ECO:0008006" key="4">
    <source>
        <dbReference type="Google" id="ProtNLM"/>
    </source>
</evidence>
<gene>
    <name evidence="2" type="ORF">SAMN05216361_2965</name>
</gene>
<dbReference type="STRING" id="634436.SAMN05216361_2965"/>
<feature type="signal peptide" evidence="1">
    <location>
        <begin position="1"/>
        <end position="20"/>
    </location>
</feature>
<dbReference type="Gene3D" id="3.10.450.50">
    <property type="match status" value="1"/>
</dbReference>
<sequence length="151" mass="16474">MAFKKGIVALMGVVAGSALANDAIAPVDNLFDAMRAHDEQKLLLQFTADAVLQRAKNDGSTQTTDIRKFAKAIGQANAFLDEKLLTVSVHQSGNLASVWTPYVFYRDSELSHCGVNSFQLIHTAEGWKIHYLIDNVFTGSCDDFIATHSSP</sequence>
<protein>
    <recommendedName>
        <fullName evidence="4">Lumazine-binding</fullName>
    </recommendedName>
</protein>
<name>A0A1M5MCE1_9ALTE</name>
<evidence type="ECO:0000313" key="2">
    <source>
        <dbReference type="EMBL" id="SHG74393.1"/>
    </source>
</evidence>
<accession>A0A1M5MCE1</accession>
<keyword evidence="3" id="KW-1185">Reference proteome</keyword>